<evidence type="ECO:0000313" key="3">
    <source>
        <dbReference type="Proteomes" id="UP000316621"/>
    </source>
</evidence>
<accession>A0A4Y7ING7</accession>
<organism evidence="2 3">
    <name type="scientific">Papaver somniferum</name>
    <name type="common">Opium poppy</name>
    <dbReference type="NCBI Taxonomy" id="3469"/>
    <lineage>
        <taxon>Eukaryota</taxon>
        <taxon>Viridiplantae</taxon>
        <taxon>Streptophyta</taxon>
        <taxon>Embryophyta</taxon>
        <taxon>Tracheophyta</taxon>
        <taxon>Spermatophyta</taxon>
        <taxon>Magnoliopsida</taxon>
        <taxon>Ranunculales</taxon>
        <taxon>Papaveraceae</taxon>
        <taxon>Papaveroideae</taxon>
        <taxon>Papaver</taxon>
    </lineage>
</organism>
<dbReference type="AlphaFoldDB" id="A0A4Y7ING7"/>
<dbReference type="OrthoDB" id="428342at2759"/>
<dbReference type="Gene3D" id="1.25.40.10">
    <property type="entry name" value="Tetratricopeptide repeat domain"/>
    <property type="match status" value="1"/>
</dbReference>
<dbReference type="PANTHER" id="PTHR21581">
    <property type="entry name" value="D-ALANYL-D-ALANINE CARBOXYPEPTIDASE"/>
    <property type="match status" value="1"/>
</dbReference>
<sequence length="376" mass="43447">MEFENQEHEEENRTLNSDLGNQSISDPLSNQLGSVNDLCFEISSLQDLAFRGSWRSILDKISRSRKLSLLQKPHEHLIYLCYNVLALTKLRKFIEASEELDTLEDFESSQYKYETYPQVYPNRFGSMVPFTLRWIHAELPMRLGNHGETLDRLYLLLDFVREKLRIKELEKFDVSVENWRKREGFVINSISNHHLSNKEFGVCLKLLKDLVNKNESDPLSLSKLSYIQLQFGDLEGSKNSFNLIENLLKDGNYSLDEIKMKNLVNRNKALIYLVGNDYISAVREYDECIERDPTDVVAVNNKALCLMYLRDLTDSIKVLESALESIPTFALNETVVVNLCSMYELAYVGHSDVKKTLNNWIAKVAPDDFDSSCTRV</sequence>
<evidence type="ECO:0000313" key="2">
    <source>
        <dbReference type="EMBL" id="RZC49271.1"/>
    </source>
</evidence>
<name>A0A4Y7ING7_PAPSO</name>
<dbReference type="InterPro" id="IPR019734">
    <property type="entry name" value="TPR_rpt"/>
</dbReference>
<dbReference type="STRING" id="3469.A0A4Y7ING7"/>
<dbReference type="SUPFAM" id="SSF48452">
    <property type="entry name" value="TPR-like"/>
    <property type="match status" value="1"/>
</dbReference>
<evidence type="ECO:0000256" key="1">
    <source>
        <dbReference type="SAM" id="MobiDB-lite"/>
    </source>
</evidence>
<dbReference type="OMA" id="FYPELYG"/>
<dbReference type="Proteomes" id="UP000316621">
    <property type="component" value="Chromosome 2"/>
</dbReference>
<keyword evidence="3" id="KW-1185">Reference proteome</keyword>
<gene>
    <name evidence="2" type="ORF">C5167_017696</name>
</gene>
<dbReference type="SMART" id="SM00028">
    <property type="entry name" value="TPR"/>
    <property type="match status" value="2"/>
</dbReference>
<dbReference type="EMBL" id="CM010716">
    <property type="protein sequence ID" value="RZC49271.1"/>
    <property type="molecule type" value="Genomic_DNA"/>
</dbReference>
<dbReference type="FunFam" id="1.25.40.10:FF:000702">
    <property type="entry name" value="Trafficking protein particle complex subunit 12"/>
    <property type="match status" value="1"/>
</dbReference>
<dbReference type="Gramene" id="RZC49271">
    <property type="protein sequence ID" value="RZC49271"/>
    <property type="gene ID" value="C5167_017696"/>
</dbReference>
<dbReference type="PANTHER" id="PTHR21581:SF6">
    <property type="entry name" value="TRAFFICKING PROTEIN PARTICLE COMPLEX SUBUNIT 12"/>
    <property type="match status" value="1"/>
</dbReference>
<protein>
    <submittedName>
        <fullName evidence="2">Uncharacterized protein</fullName>
    </submittedName>
</protein>
<feature type="region of interest" description="Disordered" evidence="1">
    <location>
        <begin position="1"/>
        <end position="22"/>
    </location>
</feature>
<reference evidence="2 3" key="1">
    <citation type="journal article" date="2018" name="Science">
        <title>The opium poppy genome and morphinan production.</title>
        <authorList>
            <person name="Guo L."/>
            <person name="Winzer T."/>
            <person name="Yang X."/>
            <person name="Li Y."/>
            <person name="Ning Z."/>
            <person name="He Z."/>
            <person name="Teodor R."/>
            <person name="Lu Y."/>
            <person name="Bowser T.A."/>
            <person name="Graham I.A."/>
            <person name="Ye K."/>
        </authorList>
    </citation>
    <scope>NUCLEOTIDE SEQUENCE [LARGE SCALE GENOMIC DNA]</scope>
    <source>
        <strain evidence="3">cv. HN1</strain>
        <tissue evidence="2">Leaves</tissue>
    </source>
</reference>
<proteinExistence type="predicted"/>
<dbReference type="InterPro" id="IPR011990">
    <property type="entry name" value="TPR-like_helical_dom_sf"/>
</dbReference>